<keyword evidence="2" id="KW-1185">Reference proteome</keyword>
<dbReference type="EnsemblMetazoa" id="AMEC001274-RA">
    <property type="protein sequence ID" value="AMEC001274-PA"/>
    <property type="gene ID" value="AMEC001274"/>
</dbReference>
<evidence type="ECO:0000313" key="2">
    <source>
        <dbReference type="Proteomes" id="UP000075902"/>
    </source>
</evidence>
<evidence type="ECO:0000313" key="1">
    <source>
        <dbReference type="EnsemblMetazoa" id="AMEC001274-PA"/>
    </source>
</evidence>
<accession>A0A182TFA9</accession>
<dbReference type="Proteomes" id="UP000075902">
    <property type="component" value="Unassembled WGS sequence"/>
</dbReference>
<name>A0A182TFA9_9DIPT</name>
<reference evidence="2" key="1">
    <citation type="submission" date="2014-01" db="EMBL/GenBank/DDBJ databases">
        <title>The Genome Sequence of Anopheles melas CM1001059_A (V2).</title>
        <authorList>
            <consortium name="The Broad Institute Genomics Platform"/>
            <person name="Neafsey D.E."/>
            <person name="Besansky N."/>
            <person name="Howell P."/>
            <person name="Walton C."/>
            <person name="Young S.K."/>
            <person name="Zeng Q."/>
            <person name="Gargeya S."/>
            <person name="Fitzgerald M."/>
            <person name="Haas B."/>
            <person name="Abouelleil A."/>
            <person name="Allen A.W."/>
            <person name="Alvarado L."/>
            <person name="Arachchi H.M."/>
            <person name="Berlin A.M."/>
            <person name="Chapman S.B."/>
            <person name="Gainer-Dewar J."/>
            <person name="Goldberg J."/>
            <person name="Griggs A."/>
            <person name="Gujja S."/>
            <person name="Hansen M."/>
            <person name="Howarth C."/>
            <person name="Imamovic A."/>
            <person name="Ireland A."/>
            <person name="Larimer J."/>
            <person name="McCowan C."/>
            <person name="Murphy C."/>
            <person name="Pearson M."/>
            <person name="Poon T.W."/>
            <person name="Priest M."/>
            <person name="Roberts A."/>
            <person name="Saif S."/>
            <person name="Shea T."/>
            <person name="Sisk P."/>
            <person name="Sykes S."/>
            <person name="Wortman J."/>
            <person name="Nusbaum C."/>
            <person name="Birren B."/>
        </authorList>
    </citation>
    <scope>NUCLEOTIDE SEQUENCE [LARGE SCALE GENOMIC DNA]</scope>
    <source>
        <strain evidence="2">CM1001059</strain>
    </source>
</reference>
<proteinExistence type="predicted"/>
<protein>
    <submittedName>
        <fullName evidence="1">Uncharacterized protein</fullName>
    </submittedName>
</protein>
<dbReference type="VEuPathDB" id="VectorBase:AMEC001274"/>
<reference evidence="1" key="2">
    <citation type="submission" date="2020-05" db="UniProtKB">
        <authorList>
            <consortium name="EnsemblMetazoa"/>
        </authorList>
    </citation>
    <scope>IDENTIFICATION</scope>
    <source>
        <strain evidence="1">CM1001059</strain>
    </source>
</reference>
<organism evidence="1 2">
    <name type="scientific">Anopheles melas</name>
    <dbReference type="NCBI Taxonomy" id="34690"/>
    <lineage>
        <taxon>Eukaryota</taxon>
        <taxon>Metazoa</taxon>
        <taxon>Ecdysozoa</taxon>
        <taxon>Arthropoda</taxon>
        <taxon>Hexapoda</taxon>
        <taxon>Insecta</taxon>
        <taxon>Pterygota</taxon>
        <taxon>Neoptera</taxon>
        <taxon>Endopterygota</taxon>
        <taxon>Diptera</taxon>
        <taxon>Nematocera</taxon>
        <taxon>Culicoidea</taxon>
        <taxon>Culicidae</taxon>
        <taxon>Anophelinae</taxon>
        <taxon>Anopheles</taxon>
    </lineage>
</organism>
<dbReference type="AlphaFoldDB" id="A0A182TFA9"/>
<sequence>MRNPFFLNVFSPYSAGVPSVSVLHLKLVGRVQSQRTGEWRASNHLSSPKLELLFEFVRQERVRPVSEPEPWRRQTGVAGASVNGSGMVKFQFSFHTLAGQKVPGCKALGESGGTLLPEVGSFSRP</sequence>